<sequence length="83" mass="8409">MAASPSRPRRQGFGLPTYCSPARSLGGAGDSALLASVASAPFFRAVSFLSPTASACLELNASLQSAWLGPASQPSSRFQGGCC</sequence>
<dbReference type="Gramene" id="PUZ68346">
    <property type="protein sequence ID" value="PUZ68346"/>
    <property type="gene ID" value="GQ55_2G019600"/>
</dbReference>
<dbReference type="EMBL" id="CM009750">
    <property type="protein sequence ID" value="PUZ68346.1"/>
    <property type="molecule type" value="Genomic_DNA"/>
</dbReference>
<evidence type="ECO:0000313" key="2">
    <source>
        <dbReference type="Proteomes" id="UP000244336"/>
    </source>
</evidence>
<dbReference type="Proteomes" id="UP000244336">
    <property type="component" value="Chromosome 2"/>
</dbReference>
<accession>A0A2T7EKI1</accession>
<proteinExistence type="predicted"/>
<protein>
    <submittedName>
        <fullName evidence="1">Uncharacterized protein</fullName>
    </submittedName>
</protein>
<reference evidence="1 2" key="1">
    <citation type="submission" date="2018-04" db="EMBL/GenBank/DDBJ databases">
        <title>WGS assembly of Panicum hallii var. hallii HAL2.</title>
        <authorList>
            <person name="Lovell J."/>
            <person name="Jenkins J."/>
            <person name="Lowry D."/>
            <person name="Mamidi S."/>
            <person name="Sreedasyam A."/>
            <person name="Weng X."/>
            <person name="Barry K."/>
            <person name="Bonette J."/>
            <person name="Campitelli B."/>
            <person name="Daum C."/>
            <person name="Gordon S."/>
            <person name="Gould B."/>
            <person name="Lipzen A."/>
            <person name="MacQueen A."/>
            <person name="Palacio-Mejia J."/>
            <person name="Plott C."/>
            <person name="Shakirov E."/>
            <person name="Shu S."/>
            <person name="Yoshinaga Y."/>
            <person name="Zane M."/>
            <person name="Rokhsar D."/>
            <person name="Grimwood J."/>
            <person name="Schmutz J."/>
            <person name="Juenger T."/>
        </authorList>
    </citation>
    <scope>NUCLEOTIDE SEQUENCE [LARGE SCALE GENOMIC DNA]</scope>
    <source>
        <strain evidence="2">cv. HAL2</strain>
    </source>
</reference>
<keyword evidence="2" id="KW-1185">Reference proteome</keyword>
<name>A0A2T7EKI1_9POAL</name>
<gene>
    <name evidence="1" type="ORF">GQ55_2G019600</name>
</gene>
<dbReference type="AlphaFoldDB" id="A0A2T7EKI1"/>
<evidence type="ECO:0000313" key="1">
    <source>
        <dbReference type="EMBL" id="PUZ68346.1"/>
    </source>
</evidence>
<organism evidence="1 2">
    <name type="scientific">Panicum hallii var. hallii</name>
    <dbReference type="NCBI Taxonomy" id="1504633"/>
    <lineage>
        <taxon>Eukaryota</taxon>
        <taxon>Viridiplantae</taxon>
        <taxon>Streptophyta</taxon>
        <taxon>Embryophyta</taxon>
        <taxon>Tracheophyta</taxon>
        <taxon>Spermatophyta</taxon>
        <taxon>Magnoliopsida</taxon>
        <taxon>Liliopsida</taxon>
        <taxon>Poales</taxon>
        <taxon>Poaceae</taxon>
        <taxon>PACMAD clade</taxon>
        <taxon>Panicoideae</taxon>
        <taxon>Panicodae</taxon>
        <taxon>Paniceae</taxon>
        <taxon>Panicinae</taxon>
        <taxon>Panicum</taxon>
        <taxon>Panicum sect. Panicum</taxon>
    </lineage>
</organism>